<sequence length="171" mass="17771">MLAGMACSRCRSWAALGAAVAVSIGVAVTPAGRGGADPECANGQPDAVAAGKGQQVIVDYFTAINNHDYRTAWGYLGGPVRAMYGAGLTTFSSIMREHVKCVRVTNIAAASSSDPDISSSLGIQWYWVTFDAEYVTPVEAGAGTLPPFYKTHADPHEGAPPPLIINQGSSP</sequence>
<dbReference type="AlphaFoldDB" id="A0A498Q214"/>
<protein>
    <submittedName>
        <fullName evidence="2">Uncharacterized protein</fullName>
    </submittedName>
</protein>
<gene>
    <name evidence="2" type="ORF">LAUMK136_02948</name>
</gene>
<dbReference type="Proteomes" id="UP000273307">
    <property type="component" value="Unassembled WGS sequence"/>
</dbReference>
<reference evidence="2 3" key="1">
    <citation type="submission" date="2018-09" db="EMBL/GenBank/DDBJ databases">
        <authorList>
            <person name="Tagini F."/>
        </authorList>
    </citation>
    <scope>NUCLEOTIDE SEQUENCE [LARGE SCALE GENOMIC DNA]</scope>
    <source>
        <strain evidence="2 3">MK136</strain>
    </source>
</reference>
<keyword evidence="1" id="KW-0732">Signal</keyword>
<evidence type="ECO:0000256" key="1">
    <source>
        <dbReference type="SAM" id="SignalP"/>
    </source>
</evidence>
<proteinExistence type="predicted"/>
<accession>A0A498Q214</accession>
<keyword evidence="3" id="KW-1185">Reference proteome</keyword>
<evidence type="ECO:0000313" key="2">
    <source>
        <dbReference type="EMBL" id="VBA39361.1"/>
    </source>
</evidence>
<organism evidence="2 3">
    <name type="scientific">Mycobacterium attenuatum</name>
    <dbReference type="NCBI Taxonomy" id="2341086"/>
    <lineage>
        <taxon>Bacteria</taxon>
        <taxon>Bacillati</taxon>
        <taxon>Actinomycetota</taxon>
        <taxon>Actinomycetes</taxon>
        <taxon>Mycobacteriales</taxon>
        <taxon>Mycobacteriaceae</taxon>
        <taxon>Mycobacterium</taxon>
    </lineage>
</organism>
<feature type="chain" id="PRO_5039319486" evidence="1">
    <location>
        <begin position="18"/>
        <end position="171"/>
    </location>
</feature>
<feature type="signal peptide" evidence="1">
    <location>
        <begin position="1"/>
        <end position="17"/>
    </location>
</feature>
<dbReference type="EMBL" id="UPHP01000068">
    <property type="protein sequence ID" value="VBA39361.1"/>
    <property type="molecule type" value="Genomic_DNA"/>
</dbReference>
<name>A0A498Q214_9MYCO</name>
<evidence type="ECO:0000313" key="3">
    <source>
        <dbReference type="Proteomes" id="UP000273307"/>
    </source>
</evidence>